<sequence length="96" mass="11221">MLDFTEKVYSQTLQSNAYSQRIVVRSSSVTFRLFPNAKRLVRTFRFIDRITIESSRLTRAKTERKLFYGTEEFDGNVNTERQDPLRFSAGSELLGM</sequence>
<accession>A0A834P2J5</accession>
<dbReference type="Proteomes" id="UP000600918">
    <property type="component" value="Unassembled WGS sequence"/>
</dbReference>
<comment type="caution">
    <text evidence="1">The sequence shown here is derived from an EMBL/GenBank/DDBJ whole genome shotgun (WGS) entry which is preliminary data.</text>
</comment>
<evidence type="ECO:0000313" key="1">
    <source>
        <dbReference type="EMBL" id="KAF7425628.1"/>
    </source>
</evidence>
<protein>
    <submittedName>
        <fullName evidence="1">Uncharacterized protein</fullName>
    </submittedName>
</protein>
<reference evidence="1" key="1">
    <citation type="journal article" date="2020" name="G3 (Bethesda)">
        <title>High-Quality Assemblies for Three Invasive Social Wasps from the &lt;i&gt;Vespula&lt;/i&gt; Genus.</title>
        <authorList>
            <person name="Harrop T.W.R."/>
            <person name="Guhlin J."/>
            <person name="McLaughlin G.M."/>
            <person name="Permina E."/>
            <person name="Stockwell P."/>
            <person name="Gilligan J."/>
            <person name="Le Lec M.F."/>
            <person name="Gruber M.A.M."/>
            <person name="Quinn O."/>
            <person name="Lovegrove M."/>
            <person name="Duncan E.J."/>
            <person name="Remnant E.J."/>
            <person name="Van Eeckhoven J."/>
            <person name="Graham B."/>
            <person name="Knapp R.A."/>
            <person name="Langford K.W."/>
            <person name="Kronenberg Z."/>
            <person name="Press M.O."/>
            <person name="Eacker S.M."/>
            <person name="Wilson-Rankin E.E."/>
            <person name="Purcell J."/>
            <person name="Lester P.J."/>
            <person name="Dearden P.K."/>
        </authorList>
    </citation>
    <scope>NUCLEOTIDE SEQUENCE</scope>
    <source>
        <strain evidence="1">Volc-1</strain>
    </source>
</reference>
<dbReference type="AlphaFoldDB" id="A0A834P2J5"/>
<evidence type="ECO:0000313" key="2">
    <source>
        <dbReference type="Proteomes" id="UP000600918"/>
    </source>
</evidence>
<name>A0A834P2J5_VESPE</name>
<dbReference type="EMBL" id="JACSDY010000006">
    <property type="protein sequence ID" value="KAF7425628.1"/>
    <property type="molecule type" value="Genomic_DNA"/>
</dbReference>
<organism evidence="1 2">
    <name type="scientific">Vespula pensylvanica</name>
    <name type="common">Western yellow jacket</name>
    <name type="synonym">Wasp</name>
    <dbReference type="NCBI Taxonomy" id="30213"/>
    <lineage>
        <taxon>Eukaryota</taxon>
        <taxon>Metazoa</taxon>
        <taxon>Ecdysozoa</taxon>
        <taxon>Arthropoda</taxon>
        <taxon>Hexapoda</taxon>
        <taxon>Insecta</taxon>
        <taxon>Pterygota</taxon>
        <taxon>Neoptera</taxon>
        <taxon>Endopterygota</taxon>
        <taxon>Hymenoptera</taxon>
        <taxon>Apocrita</taxon>
        <taxon>Aculeata</taxon>
        <taxon>Vespoidea</taxon>
        <taxon>Vespidae</taxon>
        <taxon>Vespinae</taxon>
        <taxon>Vespula</taxon>
    </lineage>
</organism>
<proteinExistence type="predicted"/>
<keyword evidence="2" id="KW-1185">Reference proteome</keyword>
<gene>
    <name evidence="1" type="ORF">H0235_008066</name>
</gene>